<organism evidence="1 2">
    <name type="scientific">Colletotrichum orbiculare (strain 104-T / ATCC 96160 / CBS 514.97 / LARS 414 / MAFF 240422)</name>
    <name type="common">Cucumber anthracnose fungus</name>
    <name type="synonym">Colletotrichum lagenarium</name>
    <dbReference type="NCBI Taxonomy" id="1213857"/>
    <lineage>
        <taxon>Eukaryota</taxon>
        <taxon>Fungi</taxon>
        <taxon>Dikarya</taxon>
        <taxon>Ascomycota</taxon>
        <taxon>Pezizomycotina</taxon>
        <taxon>Sordariomycetes</taxon>
        <taxon>Hypocreomycetidae</taxon>
        <taxon>Glomerellales</taxon>
        <taxon>Glomerellaceae</taxon>
        <taxon>Colletotrichum</taxon>
        <taxon>Colletotrichum orbiculare species complex</taxon>
    </lineage>
</organism>
<dbReference type="EMBL" id="AMCV02000005">
    <property type="protein sequence ID" value="TDZ23569.1"/>
    <property type="molecule type" value="Genomic_DNA"/>
</dbReference>
<reference evidence="2" key="2">
    <citation type="journal article" date="2019" name="Mol. Plant Microbe Interact.">
        <title>Genome sequence resources for four phytopathogenic fungi from the Colletotrichum orbiculare species complex.</title>
        <authorList>
            <person name="Gan P."/>
            <person name="Tsushima A."/>
            <person name="Narusaka M."/>
            <person name="Narusaka Y."/>
            <person name="Takano Y."/>
            <person name="Kubo Y."/>
            <person name="Shirasu K."/>
        </authorList>
    </citation>
    <scope>GENOME REANNOTATION</scope>
    <source>
        <strain evidence="2">104-T / ATCC 96160 / CBS 514.97 / LARS 414 / MAFF 240422</strain>
    </source>
</reference>
<evidence type="ECO:0000313" key="2">
    <source>
        <dbReference type="Proteomes" id="UP000014480"/>
    </source>
</evidence>
<gene>
    <name evidence="1" type="ORF">Cob_v002682</name>
</gene>
<sequence length="121" mass="14034">MRVWAYRDRVGSKRRRFEASTTNITITGARISVSVSPLRRRSGRISSGAVSRRTQYCYHCPNTLPSTTIRLMFRMQDKHTIHPVSDLDHAYSYSVGFCVITQCWHNTGTFRSLWRSCCTRL</sequence>
<dbReference type="AlphaFoldDB" id="A0A484FYM0"/>
<evidence type="ECO:0000313" key="1">
    <source>
        <dbReference type="EMBL" id="TDZ23569.1"/>
    </source>
</evidence>
<keyword evidence="2" id="KW-1185">Reference proteome</keyword>
<comment type="caution">
    <text evidence="1">The sequence shown here is derived from an EMBL/GenBank/DDBJ whole genome shotgun (WGS) entry which is preliminary data.</text>
</comment>
<dbReference type="Proteomes" id="UP000014480">
    <property type="component" value="Unassembled WGS sequence"/>
</dbReference>
<proteinExistence type="predicted"/>
<protein>
    <submittedName>
        <fullName evidence="1">Uncharacterized protein</fullName>
    </submittedName>
</protein>
<accession>A0A484FYM0</accession>
<name>A0A484FYM0_COLOR</name>
<reference evidence="2" key="1">
    <citation type="journal article" date="2013" name="New Phytol.">
        <title>Comparative genomic and transcriptomic analyses reveal the hemibiotrophic stage shift of Colletotrichum fungi.</title>
        <authorList>
            <person name="Gan P."/>
            <person name="Ikeda K."/>
            <person name="Irieda H."/>
            <person name="Narusaka M."/>
            <person name="O'Connell R.J."/>
            <person name="Narusaka Y."/>
            <person name="Takano Y."/>
            <person name="Kubo Y."/>
            <person name="Shirasu K."/>
        </authorList>
    </citation>
    <scope>NUCLEOTIDE SEQUENCE [LARGE SCALE GENOMIC DNA]</scope>
    <source>
        <strain evidence="2">104-T / ATCC 96160 / CBS 514.97 / LARS 414 / MAFF 240422</strain>
    </source>
</reference>